<organism evidence="2 3">
    <name type="scientific">Sediminicola luteus</name>
    <dbReference type="NCBI Taxonomy" id="319238"/>
    <lineage>
        <taxon>Bacteria</taxon>
        <taxon>Pseudomonadati</taxon>
        <taxon>Bacteroidota</taxon>
        <taxon>Flavobacteriia</taxon>
        <taxon>Flavobacteriales</taxon>
        <taxon>Flavobacteriaceae</taxon>
        <taxon>Sediminicola</taxon>
    </lineage>
</organism>
<gene>
    <name evidence="2" type="ORF">B7P33_18010</name>
</gene>
<accession>A0A2A4G452</accession>
<dbReference type="OrthoDB" id="1272237at2"/>
<evidence type="ECO:0000313" key="3">
    <source>
        <dbReference type="Proteomes" id="UP000219559"/>
    </source>
</evidence>
<keyword evidence="1" id="KW-0472">Membrane</keyword>
<feature type="transmembrane region" description="Helical" evidence="1">
    <location>
        <begin position="12"/>
        <end position="38"/>
    </location>
</feature>
<comment type="caution">
    <text evidence="2">The sequence shown here is derived from an EMBL/GenBank/DDBJ whole genome shotgun (WGS) entry which is preliminary data.</text>
</comment>
<feature type="transmembrane region" description="Helical" evidence="1">
    <location>
        <begin position="44"/>
        <end position="64"/>
    </location>
</feature>
<proteinExistence type="predicted"/>
<dbReference type="Proteomes" id="UP000219559">
    <property type="component" value="Unassembled WGS sequence"/>
</dbReference>
<protein>
    <submittedName>
        <fullName evidence="2">Uncharacterized protein</fullName>
    </submittedName>
</protein>
<keyword evidence="3" id="KW-1185">Reference proteome</keyword>
<sequence>MDDMVKSKLKKGFITWFITTTLGLVGVLVIIAMMVYILFEKIEFFPLFMAFWLSIMVLVVLVIYKDFKRILIDEASQTLTYYSMYRPFGKSMVLHQYKGYIVSEEYGAYETYKTLHLIDTSNTTVFKISGLFYANFDELCQAIPLKPIKTKHLGFWKYVQLVCTGRIDITKL</sequence>
<keyword evidence="1" id="KW-0812">Transmembrane</keyword>
<keyword evidence="1" id="KW-1133">Transmembrane helix</keyword>
<dbReference type="RefSeq" id="WP_097443619.1">
    <property type="nucleotide sequence ID" value="NZ_NBWU01000008.1"/>
</dbReference>
<dbReference type="AlphaFoldDB" id="A0A2A4G452"/>
<evidence type="ECO:0000313" key="2">
    <source>
        <dbReference type="EMBL" id="PCE62532.1"/>
    </source>
</evidence>
<name>A0A2A4G452_9FLAO</name>
<dbReference type="EMBL" id="NBWU01000008">
    <property type="protein sequence ID" value="PCE62532.1"/>
    <property type="molecule type" value="Genomic_DNA"/>
</dbReference>
<reference evidence="2 3" key="1">
    <citation type="submission" date="2017-04" db="EMBL/GenBank/DDBJ databases">
        <title>A new member of the family Flavobacteriaceae isolated from ascidians.</title>
        <authorList>
            <person name="Chen L."/>
        </authorList>
    </citation>
    <scope>NUCLEOTIDE SEQUENCE [LARGE SCALE GENOMIC DNA]</scope>
    <source>
        <strain evidence="2 3">HQA918</strain>
    </source>
</reference>
<evidence type="ECO:0000256" key="1">
    <source>
        <dbReference type="SAM" id="Phobius"/>
    </source>
</evidence>